<keyword evidence="4 6" id="KW-1133">Transmembrane helix</keyword>
<evidence type="ECO:0000256" key="6">
    <source>
        <dbReference type="SAM" id="Phobius"/>
    </source>
</evidence>
<feature type="domain" description="Major facilitator superfamily (MFS) profile" evidence="7">
    <location>
        <begin position="1"/>
        <end position="391"/>
    </location>
</feature>
<feature type="transmembrane region" description="Helical" evidence="6">
    <location>
        <begin position="99"/>
        <end position="116"/>
    </location>
</feature>
<organism evidence="8">
    <name type="scientific">uncultured Mycobacteriales bacterium</name>
    <dbReference type="NCBI Taxonomy" id="581187"/>
    <lineage>
        <taxon>Bacteria</taxon>
        <taxon>Bacillati</taxon>
        <taxon>Actinomycetota</taxon>
        <taxon>Actinomycetes</taxon>
        <taxon>Mycobacteriales</taxon>
        <taxon>environmental samples</taxon>
    </lineage>
</organism>
<dbReference type="EMBL" id="CADCTP010000270">
    <property type="protein sequence ID" value="CAA9271756.1"/>
    <property type="molecule type" value="Genomic_DNA"/>
</dbReference>
<feature type="transmembrane region" description="Helical" evidence="6">
    <location>
        <begin position="340"/>
        <end position="364"/>
    </location>
</feature>
<evidence type="ECO:0000259" key="7">
    <source>
        <dbReference type="PROSITE" id="PS50850"/>
    </source>
</evidence>
<dbReference type="GO" id="GO:0022857">
    <property type="term" value="F:transmembrane transporter activity"/>
    <property type="evidence" value="ECO:0007669"/>
    <property type="project" value="InterPro"/>
</dbReference>
<evidence type="ECO:0000256" key="1">
    <source>
        <dbReference type="ARBA" id="ARBA00004651"/>
    </source>
</evidence>
<dbReference type="InterPro" id="IPR011701">
    <property type="entry name" value="MFS"/>
</dbReference>
<dbReference type="InterPro" id="IPR020846">
    <property type="entry name" value="MFS_dom"/>
</dbReference>
<reference evidence="8" key="1">
    <citation type="submission" date="2020-02" db="EMBL/GenBank/DDBJ databases">
        <authorList>
            <person name="Meier V. D."/>
        </authorList>
    </citation>
    <scope>NUCLEOTIDE SEQUENCE</scope>
    <source>
        <strain evidence="8">AVDCRST_MAG41</strain>
    </source>
</reference>
<dbReference type="AlphaFoldDB" id="A0A6J4J6M8"/>
<feature type="transmembrane region" description="Helical" evidence="6">
    <location>
        <begin position="252"/>
        <end position="271"/>
    </location>
</feature>
<evidence type="ECO:0000256" key="4">
    <source>
        <dbReference type="ARBA" id="ARBA00022989"/>
    </source>
</evidence>
<evidence type="ECO:0000256" key="5">
    <source>
        <dbReference type="ARBA" id="ARBA00023136"/>
    </source>
</evidence>
<dbReference type="Pfam" id="PF07690">
    <property type="entry name" value="MFS_1"/>
    <property type="match status" value="1"/>
</dbReference>
<dbReference type="CDD" id="cd06173">
    <property type="entry name" value="MFS_MefA_like"/>
    <property type="match status" value="1"/>
</dbReference>
<feature type="transmembrane region" description="Helical" evidence="6">
    <location>
        <begin position="370"/>
        <end position="387"/>
    </location>
</feature>
<evidence type="ECO:0000313" key="8">
    <source>
        <dbReference type="EMBL" id="CAA9271756.1"/>
    </source>
</evidence>
<name>A0A6J4J6M8_9ACTN</name>
<accession>A0A6J4J6M8</accession>
<dbReference type="Gene3D" id="1.20.1250.20">
    <property type="entry name" value="MFS general substrate transporter like domains"/>
    <property type="match status" value="1"/>
</dbReference>
<keyword evidence="2" id="KW-1003">Cell membrane</keyword>
<dbReference type="GO" id="GO:0005886">
    <property type="term" value="C:plasma membrane"/>
    <property type="evidence" value="ECO:0007669"/>
    <property type="project" value="UniProtKB-SubCell"/>
</dbReference>
<feature type="transmembrane region" description="Helical" evidence="6">
    <location>
        <begin position="74"/>
        <end position="93"/>
    </location>
</feature>
<dbReference type="PANTHER" id="PTHR23513">
    <property type="entry name" value="INTEGRAL MEMBRANE EFFLUX PROTEIN-RELATED"/>
    <property type="match status" value="1"/>
</dbReference>
<sequence>MKGVLASRDLRLFLGADALSLVGSGALLLALAIWAKSLTGSNAAAGMVIFAVLAPPVLLAPVAGMLVDRVRRRPLLIVVNLAAAAAVCLLLLVRDRDQLWLLYAVAGLYGVSYGLLRSAQSALLRTLVTDDDQLAAANGALQTLAALSRLLSPIAGAGLYAAVGPHSVVLLDAATFLLAAGGLALLRVVEPAPRPAEGAWRAEVGAGLAHLRRTVVLRQIVTAVGFAMLVIGFIEVVMFAVVDAGLGRSPAFVGVLDLGFGAGSVVGGLLVGRVLRRVGPGAAVTGGLVVSALGLAALVVPVVPVAIGAMVLVGIGVPPIVAGMSTTLQKLTPTHLQGRTFSAVDVLVSTPQSLSIALGALLAASVDHRILLGVMTAGMLLAALYLGTRPELLPEAAAVAAPVPAAG</sequence>
<evidence type="ECO:0000256" key="2">
    <source>
        <dbReference type="ARBA" id="ARBA00022475"/>
    </source>
</evidence>
<comment type="subcellular location">
    <subcellularLocation>
        <location evidence="1">Cell membrane</location>
        <topology evidence="1">Multi-pass membrane protein</topology>
    </subcellularLocation>
</comment>
<feature type="transmembrane region" description="Helical" evidence="6">
    <location>
        <begin position="12"/>
        <end position="35"/>
    </location>
</feature>
<keyword evidence="3 6" id="KW-0812">Transmembrane</keyword>
<evidence type="ECO:0000256" key="3">
    <source>
        <dbReference type="ARBA" id="ARBA00022692"/>
    </source>
</evidence>
<feature type="transmembrane region" description="Helical" evidence="6">
    <location>
        <begin position="220"/>
        <end position="240"/>
    </location>
</feature>
<dbReference type="PANTHER" id="PTHR23513:SF6">
    <property type="entry name" value="MAJOR FACILITATOR SUPERFAMILY ASSOCIATED DOMAIN-CONTAINING PROTEIN"/>
    <property type="match status" value="1"/>
</dbReference>
<dbReference type="SUPFAM" id="SSF103473">
    <property type="entry name" value="MFS general substrate transporter"/>
    <property type="match status" value="1"/>
</dbReference>
<protein>
    <recommendedName>
        <fullName evidence="7">Major facilitator superfamily (MFS) profile domain-containing protein</fullName>
    </recommendedName>
</protein>
<proteinExistence type="predicted"/>
<keyword evidence="5 6" id="KW-0472">Membrane</keyword>
<feature type="transmembrane region" description="Helical" evidence="6">
    <location>
        <begin position="306"/>
        <end position="328"/>
    </location>
</feature>
<gene>
    <name evidence="8" type="ORF">AVDCRST_MAG41-2966</name>
</gene>
<feature type="transmembrane region" description="Helical" evidence="6">
    <location>
        <begin position="47"/>
        <end position="67"/>
    </location>
</feature>
<dbReference type="PROSITE" id="PS50850">
    <property type="entry name" value="MFS"/>
    <property type="match status" value="1"/>
</dbReference>
<dbReference type="InterPro" id="IPR036259">
    <property type="entry name" value="MFS_trans_sf"/>
</dbReference>